<name>A0ABY9H579_9GAMM</name>
<evidence type="ECO:0000256" key="5">
    <source>
        <dbReference type="ARBA" id="ARBA00023235"/>
    </source>
</evidence>
<proteinExistence type="predicted"/>
<keyword evidence="4 9" id="KW-0067">ATP-binding</keyword>
<dbReference type="Gene3D" id="3.30.2310.20">
    <property type="entry name" value="RelE-like"/>
    <property type="match status" value="1"/>
</dbReference>
<dbReference type="SUPFAM" id="SSF52540">
    <property type="entry name" value="P-loop containing nucleoside triphosphate hydrolases"/>
    <property type="match status" value="1"/>
</dbReference>
<evidence type="ECO:0000256" key="4">
    <source>
        <dbReference type="ARBA" id="ARBA00022840"/>
    </source>
</evidence>
<dbReference type="InterPro" id="IPR014016">
    <property type="entry name" value="UvrD-like_ATP-bd"/>
</dbReference>
<dbReference type="EMBL" id="CP131913">
    <property type="protein sequence ID" value="WLI73625.1"/>
    <property type="molecule type" value="Genomic_DNA"/>
</dbReference>
<keyword evidence="5" id="KW-0413">Isomerase</keyword>
<accession>A0ABY9H579</accession>
<dbReference type="InterPro" id="IPR035093">
    <property type="entry name" value="RelE/ParE_toxin_dom_sf"/>
</dbReference>
<feature type="domain" description="UvrD-like helicase ATP-binding" evidence="10">
    <location>
        <begin position="243"/>
        <end position="526"/>
    </location>
</feature>
<feature type="binding site" evidence="9">
    <location>
        <begin position="264"/>
        <end position="271"/>
    </location>
    <ligand>
        <name>ATP</name>
        <dbReference type="ChEBI" id="CHEBI:30616"/>
    </ligand>
</feature>
<dbReference type="Gene3D" id="3.40.50.300">
    <property type="entry name" value="P-loop containing nucleotide triphosphate hydrolases"/>
    <property type="match status" value="2"/>
</dbReference>
<evidence type="ECO:0000313" key="12">
    <source>
        <dbReference type="Proteomes" id="UP001235344"/>
    </source>
</evidence>
<dbReference type="EC" id="5.6.2.4" evidence="7"/>
<keyword evidence="2 9" id="KW-0378">Hydrolase</keyword>
<dbReference type="InterPro" id="IPR027417">
    <property type="entry name" value="P-loop_NTPase"/>
</dbReference>
<comment type="catalytic activity">
    <reaction evidence="8">
        <text>ATP + H2O = ADP + phosphate + H(+)</text>
        <dbReference type="Rhea" id="RHEA:13065"/>
        <dbReference type="ChEBI" id="CHEBI:15377"/>
        <dbReference type="ChEBI" id="CHEBI:15378"/>
        <dbReference type="ChEBI" id="CHEBI:30616"/>
        <dbReference type="ChEBI" id="CHEBI:43474"/>
        <dbReference type="ChEBI" id="CHEBI:456216"/>
        <dbReference type="EC" id="5.6.2.4"/>
    </reaction>
</comment>
<evidence type="ECO:0000313" key="11">
    <source>
        <dbReference type="EMBL" id="WLI73625.1"/>
    </source>
</evidence>
<reference evidence="11 12" key="1">
    <citation type="submission" date="2023-08" db="EMBL/GenBank/DDBJ databases">
        <title>Transcriptome Analysis of Halomonas alkalicola CICC 11012s to Identify the Genes Involved in Alkaline Tolerances.</title>
        <authorList>
            <person name="Zhai L."/>
        </authorList>
    </citation>
    <scope>NUCLEOTIDE SEQUENCE [LARGE SCALE GENOMIC DNA]</scope>
    <source>
        <strain evidence="11 12">CICC 11012s</strain>
    </source>
</reference>
<evidence type="ECO:0000256" key="7">
    <source>
        <dbReference type="ARBA" id="ARBA00034808"/>
    </source>
</evidence>
<dbReference type="InterPro" id="IPR014017">
    <property type="entry name" value="DNA_helicase_UvrD-like_C"/>
</dbReference>
<evidence type="ECO:0000256" key="3">
    <source>
        <dbReference type="ARBA" id="ARBA00022806"/>
    </source>
</evidence>
<dbReference type="RefSeq" id="WP_305501450.1">
    <property type="nucleotide sequence ID" value="NZ_CP131913.1"/>
</dbReference>
<evidence type="ECO:0000256" key="1">
    <source>
        <dbReference type="ARBA" id="ARBA00022741"/>
    </source>
</evidence>
<keyword evidence="12" id="KW-1185">Reference proteome</keyword>
<dbReference type="SUPFAM" id="SSF143011">
    <property type="entry name" value="RelE-like"/>
    <property type="match status" value="1"/>
</dbReference>
<evidence type="ECO:0000256" key="6">
    <source>
        <dbReference type="ARBA" id="ARBA00034617"/>
    </source>
</evidence>
<evidence type="ECO:0000256" key="2">
    <source>
        <dbReference type="ARBA" id="ARBA00022801"/>
    </source>
</evidence>
<dbReference type="Pfam" id="PF00580">
    <property type="entry name" value="UvrD-helicase"/>
    <property type="match status" value="1"/>
</dbReference>
<evidence type="ECO:0000256" key="9">
    <source>
        <dbReference type="PROSITE-ProRule" id="PRU00560"/>
    </source>
</evidence>
<gene>
    <name evidence="11" type="ORF">B6N23_01400</name>
</gene>
<dbReference type="PANTHER" id="PTHR11070:SF45">
    <property type="entry name" value="DNA 3'-5' HELICASE"/>
    <property type="match status" value="1"/>
</dbReference>
<dbReference type="Pfam" id="PF13361">
    <property type="entry name" value="UvrD_C"/>
    <property type="match status" value="1"/>
</dbReference>
<protein>
    <recommendedName>
        <fullName evidence="7">DNA 3'-5' helicase</fullName>
        <ecNumber evidence="7">5.6.2.4</ecNumber>
    </recommendedName>
</protein>
<comment type="catalytic activity">
    <reaction evidence="6">
        <text>Couples ATP hydrolysis with the unwinding of duplex DNA by translocating in the 3'-5' direction.</text>
        <dbReference type="EC" id="5.6.2.4"/>
    </reaction>
</comment>
<evidence type="ECO:0000259" key="10">
    <source>
        <dbReference type="PROSITE" id="PS51198"/>
    </source>
</evidence>
<dbReference type="PROSITE" id="PS51198">
    <property type="entry name" value="UVRD_HELICASE_ATP_BIND"/>
    <property type="match status" value="1"/>
</dbReference>
<organism evidence="11 12">
    <name type="scientific">Halomonas alkalicola</name>
    <dbReference type="NCBI Taxonomy" id="1930622"/>
    <lineage>
        <taxon>Bacteria</taxon>
        <taxon>Pseudomonadati</taxon>
        <taxon>Pseudomonadota</taxon>
        <taxon>Gammaproteobacteria</taxon>
        <taxon>Oceanospirillales</taxon>
        <taxon>Halomonadaceae</taxon>
        <taxon>Halomonas</taxon>
    </lineage>
</organism>
<dbReference type="Proteomes" id="UP001235344">
    <property type="component" value="Chromosome"/>
</dbReference>
<sequence>MVSVAFSEKYFDSLLKLTPNEQSQANKAVMLFQQDPQHGGLHYEKLTAYKDGKLRSIRANQDVRIILAAAEKEELYLMLYVDHHEAAYAWAAKRKVEINPNTGSLQVFTVEERREEAAPAQPAAPTLPGLFDAIRDRQLLQLGVPEEALPLVRRMTIEADLESAYHSEQIPADAYEGLFMLMAGASFEEAYAEVVPAAPEAVDTEDYATALARPESQARFTVADDEQALQEVLNQSIEKWRVFLHPAQRRLAEGKKNGPVRVLGGAGTGKTVVAMHRARWLAENVASAPPSGEEQGKVLFTTFTRNLAADIRQNLNKICSRQALERIEVLNLDAWVVSFLKKQRYDYGLLLDAQQQKRLWEEAYAEKPATSDLGLAFFQEEWARVIQPQSIQSLDGYKRASRIGRGTRLNRQQRLEIWPVFERFRHLLASNHLKETDDVYRDARELLEANPELRPALCSVIVDEAQDMGSQAFMLLRALVPPGPNDMFIVGDGHQRIYGKNKVVLGQCGIDIRGRSARLKVNYRTTDETRKLAVSILEGVEVDDLDGGQDSQQFYHSLMHGPAPEVRAFEFMDEQAEAILAAIRNHGLAPEACCVIARTHRELGELKAALESRGQPCRQLDGRSASTPDGELNLATMHRVKGLEFDAVFVASVNRGLVPLAPVVNAAADAVTRRQRENEERALLYVSLTRARKLAFVYGYGQMSEWF</sequence>
<keyword evidence="3 9" id="KW-0347">Helicase</keyword>
<dbReference type="PANTHER" id="PTHR11070">
    <property type="entry name" value="UVRD / RECB / PCRA DNA HELICASE FAMILY MEMBER"/>
    <property type="match status" value="1"/>
</dbReference>
<evidence type="ECO:0000256" key="8">
    <source>
        <dbReference type="ARBA" id="ARBA00048988"/>
    </source>
</evidence>
<dbReference type="InterPro" id="IPR000212">
    <property type="entry name" value="DNA_helicase_UvrD/REP"/>
</dbReference>
<keyword evidence="1 9" id="KW-0547">Nucleotide-binding</keyword>